<dbReference type="InterPro" id="IPR000792">
    <property type="entry name" value="Tscrpt_reg_LuxR_C"/>
</dbReference>
<name>A0ABU0NH29_STRRH</name>
<reference evidence="5 6" key="1">
    <citation type="submission" date="2023-07" db="EMBL/GenBank/DDBJ databases">
        <title>Comparative genomics of wheat-associated soil bacteria to identify genetic determinants of phenazine resistance.</title>
        <authorList>
            <person name="Mouncey N."/>
        </authorList>
    </citation>
    <scope>NUCLEOTIDE SEQUENCE [LARGE SCALE GENOMIC DNA]</scope>
    <source>
        <strain evidence="5 6">B2I6</strain>
    </source>
</reference>
<dbReference type="Gene3D" id="1.10.10.10">
    <property type="entry name" value="Winged helix-like DNA-binding domain superfamily/Winged helix DNA-binding domain"/>
    <property type="match status" value="1"/>
</dbReference>
<keyword evidence="1" id="KW-0805">Transcription regulation</keyword>
<comment type="caution">
    <text evidence="5">The sequence shown here is derived from an EMBL/GenBank/DDBJ whole genome shotgun (WGS) entry which is preliminary data.</text>
</comment>
<sequence>MPKRSFLADSARIFPNAGTCAKCQLIRQAMALWLSGWSDRSLYLAEESAKTAADSSCDCDLRTRMWLAFVLTRRGEFDRVTKLLYHPENPNSSLFGPVILPAGLSLARSHLAFMAGDLDAAAALSDQVLAQDEGSREIRIASHLILALIALRRADVNAASSHMQMITDDAFMGRLTLLAGQCAWVNVRIREAQRGAEGVAPVIEELVDFGPVSRSVLLSQSAAAPWIVRLALKFDQKPTAHKAVKLAQKLAEMNPQHHALAASALHAQSLFERNLVDLRLAAKAQVHPWARASTIEDIGKFLARERSQKDQAIRIFEQSADAYIKAGAPRDALRIKKRLWDLGVRHHQSRWRATPPTAIANLTETEAKVAQLVAQGMTNTQTAKHLFISPHTVAYHLKKIFCKLRISSRVELARDWTNIEGFQSGLRTGGGGTLGNGHGFRAVERGA</sequence>
<dbReference type="InterPro" id="IPR016032">
    <property type="entry name" value="Sig_transdc_resp-reg_C-effctor"/>
</dbReference>
<dbReference type="CDD" id="cd06170">
    <property type="entry name" value="LuxR_C_like"/>
    <property type="match status" value="1"/>
</dbReference>
<dbReference type="EMBL" id="JAUSWV010000002">
    <property type="protein sequence ID" value="MDQ0578404.1"/>
    <property type="molecule type" value="Genomic_DNA"/>
</dbReference>
<dbReference type="PANTHER" id="PTHR44688">
    <property type="entry name" value="DNA-BINDING TRANSCRIPTIONAL ACTIVATOR DEVR_DOSR"/>
    <property type="match status" value="1"/>
</dbReference>
<dbReference type="PROSITE" id="PS50043">
    <property type="entry name" value="HTH_LUXR_2"/>
    <property type="match status" value="1"/>
</dbReference>
<dbReference type="InterPro" id="IPR036388">
    <property type="entry name" value="WH-like_DNA-bd_sf"/>
</dbReference>
<keyword evidence="6" id="KW-1185">Reference proteome</keyword>
<keyword evidence="2 5" id="KW-0238">DNA-binding</keyword>
<dbReference type="Proteomes" id="UP001230654">
    <property type="component" value="Unassembled WGS sequence"/>
</dbReference>
<evidence type="ECO:0000256" key="3">
    <source>
        <dbReference type="ARBA" id="ARBA00023163"/>
    </source>
</evidence>
<evidence type="ECO:0000259" key="4">
    <source>
        <dbReference type="PROSITE" id="PS50043"/>
    </source>
</evidence>
<dbReference type="GO" id="GO:0003677">
    <property type="term" value="F:DNA binding"/>
    <property type="evidence" value="ECO:0007669"/>
    <property type="project" value="UniProtKB-KW"/>
</dbReference>
<gene>
    <name evidence="5" type="ORF">QF030_000582</name>
</gene>
<evidence type="ECO:0000313" key="5">
    <source>
        <dbReference type="EMBL" id="MDQ0578404.1"/>
    </source>
</evidence>
<evidence type="ECO:0000313" key="6">
    <source>
        <dbReference type="Proteomes" id="UP001230654"/>
    </source>
</evidence>
<feature type="domain" description="HTH luxR-type" evidence="4">
    <location>
        <begin position="355"/>
        <end position="421"/>
    </location>
</feature>
<proteinExistence type="predicted"/>
<evidence type="ECO:0000256" key="2">
    <source>
        <dbReference type="ARBA" id="ARBA00023125"/>
    </source>
</evidence>
<dbReference type="SUPFAM" id="SSF46894">
    <property type="entry name" value="C-terminal effector domain of the bipartite response regulators"/>
    <property type="match status" value="1"/>
</dbReference>
<dbReference type="SMART" id="SM00421">
    <property type="entry name" value="HTH_LUXR"/>
    <property type="match status" value="1"/>
</dbReference>
<dbReference type="PRINTS" id="PR00038">
    <property type="entry name" value="HTHLUXR"/>
</dbReference>
<dbReference type="PANTHER" id="PTHR44688:SF16">
    <property type="entry name" value="DNA-BINDING TRANSCRIPTIONAL ACTIVATOR DEVR_DOSR"/>
    <property type="match status" value="1"/>
</dbReference>
<keyword evidence="3" id="KW-0804">Transcription</keyword>
<dbReference type="Pfam" id="PF00196">
    <property type="entry name" value="GerE"/>
    <property type="match status" value="1"/>
</dbReference>
<organism evidence="5 6">
    <name type="scientific">Streptomyces rishiriensis</name>
    <dbReference type="NCBI Taxonomy" id="68264"/>
    <lineage>
        <taxon>Bacteria</taxon>
        <taxon>Bacillati</taxon>
        <taxon>Actinomycetota</taxon>
        <taxon>Actinomycetes</taxon>
        <taxon>Kitasatosporales</taxon>
        <taxon>Streptomycetaceae</taxon>
        <taxon>Streptomyces</taxon>
    </lineage>
</organism>
<evidence type="ECO:0000256" key="1">
    <source>
        <dbReference type="ARBA" id="ARBA00023015"/>
    </source>
</evidence>
<accession>A0ABU0NH29</accession>
<protein>
    <submittedName>
        <fullName evidence="5">DNA-binding CsgD family transcriptional regulator</fullName>
    </submittedName>
</protein>